<accession>A0A0D3AQI9</accession>
<dbReference type="InterPro" id="IPR025476">
    <property type="entry name" value="Helitron_helicase-like"/>
</dbReference>
<dbReference type="eggNOG" id="KOG0987">
    <property type="taxonomic scope" value="Eukaryota"/>
</dbReference>
<evidence type="ECO:0000313" key="6">
    <source>
        <dbReference type="EnsemblPlants" id="Bo2g082240.1"/>
    </source>
</evidence>
<reference evidence="6 7" key="1">
    <citation type="journal article" date="2014" name="Genome Biol.">
        <title>Transcriptome and methylome profiling reveals relics of genome dominance in the mesopolyploid Brassica oleracea.</title>
        <authorList>
            <person name="Parkin I.A."/>
            <person name="Koh C."/>
            <person name="Tang H."/>
            <person name="Robinson S.J."/>
            <person name="Kagale S."/>
            <person name="Clarke W.E."/>
            <person name="Town C.D."/>
            <person name="Nixon J."/>
            <person name="Krishnakumar V."/>
            <person name="Bidwell S.L."/>
            <person name="Denoeud F."/>
            <person name="Belcram H."/>
            <person name="Links M.G."/>
            <person name="Just J."/>
            <person name="Clarke C."/>
            <person name="Bender T."/>
            <person name="Huebert T."/>
            <person name="Mason A.S."/>
            <person name="Pires J.C."/>
            <person name="Barker G."/>
            <person name="Moore J."/>
            <person name="Walley P.G."/>
            <person name="Manoli S."/>
            <person name="Batley J."/>
            <person name="Edwards D."/>
            <person name="Nelson M.N."/>
            <person name="Wang X."/>
            <person name="Paterson A.H."/>
            <person name="King G."/>
            <person name="Bancroft I."/>
            <person name="Chalhoub B."/>
            <person name="Sharpe A.G."/>
        </authorList>
    </citation>
    <scope>NUCLEOTIDE SEQUENCE</scope>
    <source>
        <strain evidence="6 7">cv. TO1000</strain>
    </source>
</reference>
<dbReference type="Pfam" id="PF14214">
    <property type="entry name" value="Helitron_like_N"/>
    <property type="match status" value="1"/>
</dbReference>
<dbReference type="GO" id="GO:0016887">
    <property type="term" value="F:ATP hydrolysis activity"/>
    <property type="evidence" value="ECO:0007669"/>
    <property type="project" value="RHEA"/>
</dbReference>
<keyword evidence="1" id="KW-0378">Hydrolase</keyword>
<comment type="cofactor">
    <cofactor evidence="1">
        <name>Mg(2+)</name>
        <dbReference type="ChEBI" id="CHEBI:18420"/>
    </cofactor>
</comment>
<dbReference type="GO" id="GO:0000723">
    <property type="term" value="P:telomere maintenance"/>
    <property type="evidence" value="ECO:0007669"/>
    <property type="project" value="InterPro"/>
</dbReference>
<dbReference type="PANTHER" id="PTHR10492:SF90">
    <property type="entry name" value="ATP-DEPENDENT DNA HELICASE"/>
    <property type="match status" value="1"/>
</dbReference>
<keyword evidence="1" id="KW-0233">DNA recombination</keyword>
<dbReference type="GO" id="GO:0006310">
    <property type="term" value="P:DNA recombination"/>
    <property type="evidence" value="ECO:0007669"/>
    <property type="project" value="UniProtKB-KW"/>
</dbReference>
<feature type="compositionally biased region" description="Polar residues" evidence="2">
    <location>
        <begin position="1262"/>
        <end position="1273"/>
    </location>
</feature>
<keyword evidence="1" id="KW-0227">DNA damage</keyword>
<dbReference type="Gene3D" id="3.40.50.300">
    <property type="entry name" value="P-loop containing nucleotide triphosphate hydrolases"/>
    <property type="match status" value="1"/>
</dbReference>
<dbReference type="GO" id="GO:0005524">
    <property type="term" value="F:ATP binding"/>
    <property type="evidence" value="ECO:0007669"/>
    <property type="project" value="UniProtKB-KW"/>
</dbReference>
<organism evidence="6 7">
    <name type="scientific">Brassica oleracea var. oleracea</name>
    <dbReference type="NCBI Taxonomy" id="109376"/>
    <lineage>
        <taxon>Eukaryota</taxon>
        <taxon>Viridiplantae</taxon>
        <taxon>Streptophyta</taxon>
        <taxon>Embryophyta</taxon>
        <taxon>Tracheophyta</taxon>
        <taxon>Spermatophyta</taxon>
        <taxon>Magnoliopsida</taxon>
        <taxon>eudicotyledons</taxon>
        <taxon>Gunneridae</taxon>
        <taxon>Pentapetalae</taxon>
        <taxon>rosids</taxon>
        <taxon>malvids</taxon>
        <taxon>Brassicales</taxon>
        <taxon>Brassicaceae</taxon>
        <taxon>Brassiceae</taxon>
        <taxon>Brassica</taxon>
    </lineage>
</organism>
<evidence type="ECO:0000259" key="5">
    <source>
        <dbReference type="Pfam" id="PF21530"/>
    </source>
</evidence>
<feature type="domain" description="Helitron helicase-like" evidence="4">
    <location>
        <begin position="394"/>
        <end position="445"/>
    </location>
</feature>
<sequence>MVKPSSQDPPLLGVARTNACAMRRAILLSKRTSRRIEAPSDVSSSSEATNNPILECPSCGALVWQFESTRRDPRTKELRFTICCNQGQIKLPPLRQPPPVLAKLLKCKQFRETIRVYNALLAFTSIGANIDYSVVFGKGPFTFRIQGQTGPFTFCIQGQTYHRIGSLIPKPSLPPKYLQLYIFDTANEVKNRLEALGQTTSEGKADEATLKVLIEMVDAKNCLAKVFRRVRDRYEDLPQSSEVVGLIVGDMSDTICERDIVVQFQSTNLKEIRDDHPLYMSLQYPLLFLYGECGFNTEIPLHLEEGSSRTRKFVSIRQFYASQIQTRLKEGMTLIKSGRLIHQYVVDVYSAIEEDRLRWHRNNQDVLRAELYSNVCDAVEKGDTDARTTVWESTMTVNPNWKEIKDHLAAYGGDSPNDRPDIECRVFKMKLDQLLDDFKMGTFFAPYAAERPQAYELVAKHMIHGPCGVHRPRSPCMKNHVCAKKFPRPFTQSTSIDKSGYIIYRRRKNEIANVLKDGILIDNASVIPYNIEILKKYAAHINVEWCNRTSAIKYLFKYITKGVDRATVLIEKGPDPPMSEKGIDPQTSEKGKEKLVVHLEGEHNITIKDTDNLGRVIQKPGIEKTMFTEWMVQCRTSAFARTITYVQIPEFFTWNNSSKVWSERKRGTSIGRVVTVHPTSGDRYYLRILINKVKGPRSYTELKTFNGVTYPDFKSTCCTRGLLANDAEWHESMAELNTWGTPSQLREMFVTLLIYCHVANPKELWDKCRKSLSEDTLYKKPIIESTQENCGKLFFVYGAGGTGKTFLYQTIISRLRSEKKIVLLVASSGIAALLLPGGRTAHSRFNIPIAAHSHFNIPIDLNATSTCHITPGTMLVELIEKAALIIWDEAPMTHRHAFEALDKSLRDILSLHDPKARTLRFGGKTVLLGGDFREILPVIPQGTRADIVSASISHSYLWESCHKFTLQKNMRLTEDEKEFSNYVLRVGDGNPLPTEVNEFDEDEEDQLISIDRTLVEELSSDPHKQILEATYGRTDQAILTPRNETVDEINEYMISEADGVSKEYLSSDSFGIIDTDFENNETLYPVEYLNSLSFPGLPAHKLTFKVGASFMLLRNLNQKKGLCNGTPLIVTYLGERVIRGEIITGSHIGHKVDLPRITLSESVTKHSFTLERWQFPIRLCYAMKINKSQSQSLKGVVLYLPQPVFTHGQLYVGLSRVTTKSGLKIIQGKDQKIGRVKNIVYKEIYNGLPHLPESQSDDHPEQASQNLQKLSIP</sequence>
<proteinExistence type="inferred from homology"/>
<dbReference type="PANTHER" id="PTHR10492">
    <property type="match status" value="1"/>
</dbReference>
<keyword evidence="1" id="KW-0347">Helicase</keyword>
<dbReference type="GO" id="GO:0006281">
    <property type="term" value="P:DNA repair"/>
    <property type="evidence" value="ECO:0007669"/>
    <property type="project" value="UniProtKB-KW"/>
</dbReference>
<dbReference type="Proteomes" id="UP000032141">
    <property type="component" value="Chromosome C2"/>
</dbReference>
<keyword evidence="1" id="KW-0547">Nucleotide-binding</keyword>
<keyword evidence="1" id="KW-0234">DNA repair</keyword>
<dbReference type="Pfam" id="PF05970">
    <property type="entry name" value="PIF1"/>
    <property type="match status" value="1"/>
</dbReference>
<evidence type="ECO:0000256" key="2">
    <source>
        <dbReference type="SAM" id="MobiDB-lite"/>
    </source>
</evidence>
<dbReference type="OMA" id="ARTNACA"/>
<evidence type="ECO:0000259" key="4">
    <source>
        <dbReference type="Pfam" id="PF14214"/>
    </source>
</evidence>
<keyword evidence="7" id="KW-1185">Reference proteome</keyword>
<dbReference type="AlphaFoldDB" id="A0A0D3AQI9"/>
<comment type="similarity">
    <text evidence="1">Belongs to the helicase family.</text>
</comment>
<feature type="region of interest" description="Disordered" evidence="2">
    <location>
        <begin position="1251"/>
        <end position="1273"/>
    </location>
</feature>
<evidence type="ECO:0000313" key="7">
    <source>
        <dbReference type="Proteomes" id="UP000032141"/>
    </source>
</evidence>
<feature type="domain" description="DNA helicase Pif1-like 2B" evidence="5">
    <location>
        <begin position="1087"/>
        <end position="1133"/>
    </location>
</feature>
<dbReference type="SUPFAM" id="SSF52540">
    <property type="entry name" value="P-loop containing nucleoside triphosphate hydrolases"/>
    <property type="match status" value="2"/>
</dbReference>
<dbReference type="Gramene" id="Bo2g082240.1">
    <property type="protein sequence ID" value="Bo2g082240.1"/>
    <property type="gene ID" value="Bo2g082240"/>
</dbReference>
<comment type="catalytic activity">
    <reaction evidence="1">
        <text>ATP + H2O = ADP + phosphate + H(+)</text>
        <dbReference type="Rhea" id="RHEA:13065"/>
        <dbReference type="ChEBI" id="CHEBI:15377"/>
        <dbReference type="ChEBI" id="CHEBI:15378"/>
        <dbReference type="ChEBI" id="CHEBI:30616"/>
        <dbReference type="ChEBI" id="CHEBI:43474"/>
        <dbReference type="ChEBI" id="CHEBI:456216"/>
        <dbReference type="EC" id="5.6.2.3"/>
    </reaction>
</comment>
<dbReference type="HOGENOM" id="CLU_001324_0_2_1"/>
<dbReference type="Pfam" id="PF21530">
    <property type="entry name" value="Pif1_2B_dom"/>
    <property type="match status" value="1"/>
</dbReference>
<dbReference type="EnsemblPlants" id="Bo2g082240.1">
    <property type="protein sequence ID" value="Bo2g082240.1"/>
    <property type="gene ID" value="Bo2g082240"/>
</dbReference>
<evidence type="ECO:0000259" key="3">
    <source>
        <dbReference type="Pfam" id="PF05970"/>
    </source>
</evidence>
<dbReference type="GO" id="GO:0043139">
    <property type="term" value="F:5'-3' DNA helicase activity"/>
    <property type="evidence" value="ECO:0007669"/>
    <property type="project" value="UniProtKB-EC"/>
</dbReference>
<dbReference type="CDD" id="cd18809">
    <property type="entry name" value="SF1_C_RecD"/>
    <property type="match status" value="1"/>
</dbReference>
<dbReference type="InterPro" id="IPR027417">
    <property type="entry name" value="P-loop_NTPase"/>
</dbReference>
<dbReference type="InterPro" id="IPR049163">
    <property type="entry name" value="Pif1-like_2B_dom"/>
</dbReference>
<dbReference type="InterPro" id="IPR010285">
    <property type="entry name" value="DNA_helicase_pif1-like_DEAD"/>
</dbReference>
<protein>
    <recommendedName>
        <fullName evidence="1">ATP-dependent DNA helicase</fullName>
        <ecNumber evidence="1">5.6.2.3</ecNumber>
    </recommendedName>
</protein>
<evidence type="ECO:0000256" key="1">
    <source>
        <dbReference type="RuleBase" id="RU363044"/>
    </source>
</evidence>
<keyword evidence="1" id="KW-0067">ATP-binding</keyword>
<reference evidence="6" key="2">
    <citation type="submission" date="2015-03" db="UniProtKB">
        <authorList>
            <consortium name="EnsemblPlants"/>
        </authorList>
    </citation>
    <scope>IDENTIFICATION</scope>
</reference>
<feature type="domain" description="DNA helicase Pif1-like DEAD-box helicase" evidence="3">
    <location>
        <begin position="850"/>
        <end position="990"/>
    </location>
</feature>
<name>A0A0D3AQI9_BRAOL</name>
<dbReference type="EC" id="5.6.2.3" evidence="1"/>